<feature type="compositionally biased region" description="Low complexity" evidence="1">
    <location>
        <begin position="543"/>
        <end position="556"/>
    </location>
</feature>
<feature type="compositionally biased region" description="Low complexity" evidence="1">
    <location>
        <begin position="454"/>
        <end position="470"/>
    </location>
</feature>
<dbReference type="EMBL" id="JARKIE010000066">
    <property type="protein sequence ID" value="KAJ7690185.1"/>
    <property type="molecule type" value="Genomic_DNA"/>
</dbReference>
<organism evidence="2 3">
    <name type="scientific">Mycena rosella</name>
    <name type="common">Pink bonnet</name>
    <name type="synonym">Agaricus rosellus</name>
    <dbReference type="NCBI Taxonomy" id="1033263"/>
    <lineage>
        <taxon>Eukaryota</taxon>
        <taxon>Fungi</taxon>
        <taxon>Dikarya</taxon>
        <taxon>Basidiomycota</taxon>
        <taxon>Agaricomycotina</taxon>
        <taxon>Agaricomycetes</taxon>
        <taxon>Agaricomycetidae</taxon>
        <taxon>Agaricales</taxon>
        <taxon>Marasmiineae</taxon>
        <taxon>Mycenaceae</taxon>
        <taxon>Mycena</taxon>
    </lineage>
</organism>
<keyword evidence="3" id="KW-1185">Reference proteome</keyword>
<proteinExistence type="predicted"/>
<feature type="compositionally biased region" description="Polar residues" evidence="1">
    <location>
        <begin position="558"/>
        <end position="572"/>
    </location>
</feature>
<feature type="compositionally biased region" description="Basic and acidic residues" evidence="1">
    <location>
        <begin position="615"/>
        <end position="631"/>
    </location>
</feature>
<feature type="compositionally biased region" description="Basic and acidic residues" evidence="1">
    <location>
        <begin position="580"/>
        <end position="592"/>
    </location>
</feature>
<dbReference type="AlphaFoldDB" id="A0AAD7DFL9"/>
<evidence type="ECO:0000313" key="2">
    <source>
        <dbReference type="EMBL" id="KAJ7690185.1"/>
    </source>
</evidence>
<feature type="region of interest" description="Disordered" evidence="1">
    <location>
        <begin position="410"/>
        <end position="502"/>
    </location>
</feature>
<protein>
    <submittedName>
        <fullName evidence="2">Uncharacterized protein</fullName>
    </submittedName>
</protein>
<gene>
    <name evidence="2" type="ORF">B0H17DRAFT_1290194</name>
</gene>
<dbReference type="Proteomes" id="UP001221757">
    <property type="component" value="Unassembled WGS sequence"/>
</dbReference>
<evidence type="ECO:0000256" key="1">
    <source>
        <dbReference type="SAM" id="MobiDB-lite"/>
    </source>
</evidence>
<comment type="caution">
    <text evidence="2">The sequence shown here is derived from an EMBL/GenBank/DDBJ whole genome shotgun (WGS) entry which is preliminary data.</text>
</comment>
<evidence type="ECO:0000313" key="3">
    <source>
        <dbReference type="Proteomes" id="UP001221757"/>
    </source>
</evidence>
<reference evidence="2" key="1">
    <citation type="submission" date="2023-03" db="EMBL/GenBank/DDBJ databases">
        <title>Massive genome expansion in bonnet fungi (Mycena s.s.) driven by repeated elements and novel gene families across ecological guilds.</title>
        <authorList>
            <consortium name="Lawrence Berkeley National Laboratory"/>
            <person name="Harder C.B."/>
            <person name="Miyauchi S."/>
            <person name="Viragh M."/>
            <person name="Kuo A."/>
            <person name="Thoen E."/>
            <person name="Andreopoulos B."/>
            <person name="Lu D."/>
            <person name="Skrede I."/>
            <person name="Drula E."/>
            <person name="Henrissat B."/>
            <person name="Morin E."/>
            <person name="Kohler A."/>
            <person name="Barry K."/>
            <person name="LaButti K."/>
            <person name="Morin E."/>
            <person name="Salamov A."/>
            <person name="Lipzen A."/>
            <person name="Mereny Z."/>
            <person name="Hegedus B."/>
            <person name="Baldrian P."/>
            <person name="Stursova M."/>
            <person name="Weitz H."/>
            <person name="Taylor A."/>
            <person name="Grigoriev I.V."/>
            <person name="Nagy L.G."/>
            <person name="Martin F."/>
            <person name="Kauserud H."/>
        </authorList>
    </citation>
    <scope>NUCLEOTIDE SEQUENCE</scope>
    <source>
        <strain evidence="2">CBHHK067</strain>
    </source>
</reference>
<sequence>MFRETEIAFARFRINGNVLVMIKLSERGITTLDPPLFATFFIKPCGILAEFRSCVFANMFIAAISNLCENISAFTFGPRRRRLDAAGTLEPGLPSLVSISLFLGSPFDFECLGLRRGGLEVRDRYTPLLNWPLTLAFRAVFHRGGERDHRFNTASPRGKASKEAFVVLETTRLCKFSIFYLRTKRSSTSKPPTNYTALPLGTLKCCYSMGPPPHFLLAALVLIESLVQGFKLYSKISLRFTSIGICWSLIYLCQVSRSAAVPMHDSQLVFVSLQYHYIPFGRGRLSADSDSLRNPPLCVIRASIPMHLTDLPCEIPALYLVSGSLGFDSPPTRLPLQFPGAWTLAHSRLLGKFTWYGLVPHPFMDFDADSNLGSAAANGMCFTCGVQGVYSRRTRAQYLDRTRNASSARRRGACGMSGCGGSRVREGKEKGEHLLPHSGADGRRAREHGEAQVGSRASLRARYAAGAASYTNANPGRRKTHRTPSPDPAYTKMGRSRSARPARCAGITGAIRGGGSIHIDAAAGAGGVAHSPATERRVEARSPSKSSHSTSTSCPSAKRSSLTSPETENGPTKSAVKSGDVSDQRTNTHEGAARAGSRQGRRAATETFKPSGTLVRREGMSRDGEGRRLSNSDIKLHGNLRDGTSAIKFFSSSCLHPLLSGRMARTPRDIIPWSALTAQELKSIFIDLIQGHHKYYVRTGQSPFGGYLFPENTRCDLGAEQKCGILVDLDSLYPPDPLLLACAGTRWAQLRTMAGLPRARTYDEGMDPAAQCSSELSMLIHLVYLHLITLAVFRGISNTKTFLWQEPGPFQPQFSSIIDTWLRPLCRLAGEWQFATRRGLLDPTLCGRLTHGSLMTIIVSDFGPGELVFRAALRAPLPLPAPAEIAAKPAFESLIHIPTVSQFKRAVIDIANAIEKSNDAALCFPALTPDRMLFQHHNLSPTSPLGFVLDLDHLDAPESLTACAGVHPAALAMRFAAYDLISGPSVPPLRGLLARHALEALFNALVWFYVSHQFCNSSNGSGRLSPRPRTDYAGTWLDPAAHALPSDRTSYTYQAFLQSRRAFLWDGAGGFLDAKSKSRTDDMCELRDAWLEPLWTMISEALFFARWREGERGFDWDTLGGQFTAERFMAILVPGSAA</sequence>
<name>A0AAD7DFL9_MYCRO</name>
<feature type="compositionally biased region" description="Basic and acidic residues" evidence="1">
    <location>
        <begin position="423"/>
        <end position="450"/>
    </location>
</feature>
<feature type="region of interest" description="Disordered" evidence="1">
    <location>
        <begin position="528"/>
        <end position="631"/>
    </location>
</feature>
<feature type="compositionally biased region" description="Basic and acidic residues" evidence="1">
    <location>
        <begin position="533"/>
        <end position="542"/>
    </location>
</feature>
<accession>A0AAD7DFL9</accession>